<dbReference type="Proteomes" id="UP000001106">
    <property type="component" value="Chromosome"/>
</dbReference>
<sequence>MATTYELKICGQVQHVGFRDRIEDIGRGLGIDGVVYNYKDETVRILANFDDEELKEFFKRSIKFLEKKDNLIKIKEIEEKELNAFIEFPKGINRISADDLLELNKKLDEGVKYIKMIFGVLEEVKKGQDTIIKGQDTIIKGQDTIIKGQDTIIKGQDTIINGQEEIKEILKDIRDELKNRN</sequence>
<evidence type="ECO:0000313" key="4">
    <source>
        <dbReference type="EMBL" id="ABR56234.1"/>
    </source>
</evidence>
<name>A6UUR2_META3</name>
<evidence type="ECO:0000256" key="2">
    <source>
        <dbReference type="RuleBase" id="RU004168"/>
    </source>
</evidence>
<dbReference type="SUPFAM" id="SSF54975">
    <property type="entry name" value="Acylphosphatase/BLUF domain-like"/>
    <property type="match status" value="1"/>
</dbReference>
<comment type="catalytic activity">
    <reaction evidence="1">
        <text>an acyl phosphate + H2O = a carboxylate + phosphate + H(+)</text>
        <dbReference type="Rhea" id="RHEA:14965"/>
        <dbReference type="ChEBI" id="CHEBI:15377"/>
        <dbReference type="ChEBI" id="CHEBI:15378"/>
        <dbReference type="ChEBI" id="CHEBI:29067"/>
        <dbReference type="ChEBI" id="CHEBI:43474"/>
        <dbReference type="ChEBI" id="CHEBI:59918"/>
        <dbReference type="EC" id="3.6.1.7"/>
    </reaction>
</comment>
<dbReference type="GeneID" id="5326868"/>
<protein>
    <recommendedName>
        <fullName evidence="1">acylphosphatase</fullName>
        <ecNumber evidence="1">3.6.1.7</ecNumber>
    </recommendedName>
</protein>
<dbReference type="InterPro" id="IPR001792">
    <property type="entry name" value="Acylphosphatase-like_dom"/>
</dbReference>
<dbReference type="PROSITE" id="PS51160">
    <property type="entry name" value="ACYLPHOSPHATASE_3"/>
    <property type="match status" value="1"/>
</dbReference>
<accession>A6UUR2</accession>
<dbReference type="eggNOG" id="arCOG01674">
    <property type="taxonomic scope" value="Archaea"/>
</dbReference>
<proteinExistence type="inferred from homology"/>
<organism evidence="4 5">
    <name type="scientific">Methanococcus aeolicus (strain ATCC BAA-1280 / DSM 17508 / OCM 812 / Nankai-3)</name>
    <dbReference type="NCBI Taxonomy" id="419665"/>
    <lineage>
        <taxon>Archaea</taxon>
        <taxon>Methanobacteriati</taxon>
        <taxon>Methanobacteriota</taxon>
        <taxon>Methanomada group</taxon>
        <taxon>Methanococci</taxon>
        <taxon>Methanococcales</taxon>
        <taxon>Methanococcaceae</taxon>
        <taxon>Methanococcus</taxon>
    </lineage>
</organism>
<dbReference type="GO" id="GO:0003998">
    <property type="term" value="F:acylphosphatase activity"/>
    <property type="evidence" value="ECO:0007669"/>
    <property type="project" value="UniProtKB-EC"/>
</dbReference>
<evidence type="ECO:0000256" key="1">
    <source>
        <dbReference type="PROSITE-ProRule" id="PRU00520"/>
    </source>
</evidence>
<feature type="active site" evidence="1">
    <location>
        <position position="19"/>
    </location>
</feature>
<dbReference type="PROSITE" id="PS00150">
    <property type="entry name" value="ACYLPHOSPHATASE_1"/>
    <property type="match status" value="1"/>
</dbReference>
<dbReference type="STRING" id="419665.Maeo_0650"/>
<dbReference type="InterPro" id="IPR017968">
    <property type="entry name" value="Acylphosphatase_CS"/>
</dbReference>
<evidence type="ECO:0000313" key="5">
    <source>
        <dbReference type="Proteomes" id="UP000001106"/>
    </source>
</evidence>
<dbReference type="AlphaFoldDB" id="A6UUR2"/>
<keyword evidence="1" id="KW-0378">Hydrolase</keyword>
<keyword evidence="5" id="KW-1185">Reference proteome</keyword>
<dbReference type="Gene3D" id="3.30.70.100">
    <property type="match status" value="1"/>
</dbReference>
<dbReference type="RefSeq" id="WP_011973366.1">
    <property type="nucleotide sequence ID" value="NC_009635.1"/>
</dbReference>
<dbReference type="InterPro" id="IPR020456">
    <property type="entry name" value="Acylphosphatase"/>
</dbReference>
<feature type="active site" evidence="1">
    <location>
        <position position="37"/>
    </location>
</feature>
<dbReference type="InterPro" id="IPR036046">
    <property type="entry name" value="Acylphosphatase-like_dom_sf"/>
</dbReference>
<evidence type="ECO:0000259" key="3">
    <source>
        <dbReference type="PROSITE" id="PS51160"/>
    </source>
</evidence>
<reference evidence="4" key="1">
    <citation type="submission" date="2007-06" db="EMBL/GenBank/DDBJ databases">
        <title>Complete sequence of Methanococcus aeolicus Nankai-3.</title>
        <authorList>
            <consortium name="US DOE Joint Genome Institute"/>
            <person name="Copeland A."/>
            <person name="Lucas S."/>
            <person name="Lapidus A."/>
            <person name="Barry K."/>
            <person name="Glavina del Rio T."/>
            <person name="Dalin E."/>
            <person name="Tice H."/>
            <person name="Pitluck S."/>
            <person name="Chain P."/>
            <person name="Malfatti S."/>
            <person name="Shin M."/>
            <person name="Vergez L."/>
            <person name="Schmutz J."/>
            <person name="Larimer F."/>
            <person name="Land M."/>
            <person name="Hauser L."/>
            <person name="Kyrpides N."/>
            <person name="Lykidis A."/>
            <person name="Sieprawska-Lupa M."/>
            <person name="Whitman W.B."/>
            <person name="Richardson P."/>
        </authorList>
    </citation>
    <scope>NUCLEOTIDE SEQUENCE [LARGE SCALE GENOMIC DNA]</scope>
    <source>
        <strain evidence="4">Nankai-3</strain>
    </source>
</reference>
<dbReference type="KEGG" id="mae:Maeo_0650"/>
<gene>
    <name evidence="4" type="ordered locus">Maeo_0650</name>
</gene>
<dbReference type="PANTHER" id="PTHR47268">
    <property type="entry name" value="ACYLPHOSPHATASE"/>
    <property type="match status" value="1"/>
</dbReference>
<dbReference type="OrthoDB" id="6643at2157"/>
<dbReference type="Pfam" id="PF00708">
    <property type="entry name" value="Acylphosphatase"/>
    <property type="match status" value="1"/>
</dbReference>
<comment type="similarity">
    <text evidence="2">Belongs to the acylphosphatase family.</text>
</comment>
<dbReference type="EC" id="3.6.1.7" evidence="1"/>
<dbReference type="EMBL" id="CP000743">
    <property type="protein sequence ID" value="ABR56234.1"/>
    <property type="molecule type" value="Genomic_DNA"/>
</dbReference>
<feature type="domain" description="Acylphosphatase-like" evidence="3">
    <location>
        <begin position="4"/>
        <end position="97"/>
    </location>
</feature>
<dbReference type="PANTHER" id="PTHR47268:SF4">
    <property type="entry name" value="ACYLPHOSPHATASE"/>
    <property type="match status" value="1"/>
</dbReference>
<dbReference type="HOGENOM" id="CLU_1656874_0_0_2"/>